<dbReference type="InterPro" id="IPR011990">
    <property type="entry name" value="TPR-like_helical_dom_sf"/>
</dbReference>
<feature type="repeat" description="PPR" evidence="7">
    <location>
        <begin position="262"/>
        <end position="296"/>
    </location>
</feature>
<dbReference type="PROSITE" id="PS50811">
    <property type="entry name" value="WRKY"/>
    <property type="match status" value="2"/>
</dbReference>
<dbReference type="InterPro" id="IPR003657">
    <property type="entry name" value="WRKY_dom"/>
</dbReference>
<dbReference type="GO" id="GO:0009451">
    <property type="term" value="P:RNA modification"/>
    <property type="evidence" value="ECO:0007669"/>
    <property type="project" value="InterPro"/>
</dbReference>
<feature type="region of interest" description="Disordered" evidence="8">
    <location>
        <begin position="603"/>
        <end position="637"/>
    </location>
</feature>
<dbReference type="FunFam" id="1.25.40.10:FF:000344">
    <property type="entry name" value="Pentatricopeptide repeat-containing protein"/>
    <property type="match status" value="1"/>
</dbReference>
<name>A0A498K9W8_MALDO</name>
<keyword evidence="5" id="KW-0804">Transcription</keyword>
<organism evidence="10 11">
    <name type="scientific">Malus domestica</name>
    <name type="common">Apple</name>
    <name type="synonym">Pyrus malus</name>
    <dbReference type="NCBI Taxonomy" id="3750"/>
    <lineage>
        <taxon>Eukaryota</taxon>
        <taxon>Viridiplantae</taxon>
        <taxon>Streptophyta</taxon>
        <taxon>Embryophyta</taxon>
        <taxon>Tracheophyta</taxon>
        <taxon>Spermatophyta</taxon>
        <taxon>Magnoliopsida</taxon>
        <taxon>eudicotyledons</taxon>
        <taxon>Gunneridae</taxon>
        <taxon>Pentapetalae</taxon>
        <taxon>rosids</taxon>
        <taxon>fabids</taxon>
        <taxon>Rosales</taxon>
        <taxon>Rosaceae</taxon>
        <taxon>Amygdaloideae</taxon>
        <taxon>Maleae</taxon>
        <taxon>Malus</taxon>
    </lineage>
</organism>
<dbReference type="FunFam" id="2.20.25.80:FF:000006">
    <property type="entry name" value="WRKY transcription factor"/>
    <property type="match status" value="1"/>
</dbReference>
<dbReference type="Pfam" id="PF03106">
    <property type="entry name" value="WRKY"/>
    <property type="match status" value="2"/>
</dbReference>
<accession>A0A498K9W8</accession>
<dbReference type="InterPro" id="IPR046960">
    <property type="entry name" value="PPR_At4g14850-like_plant"/>
</dbReference>
<evidence type="ECO:0000256" key="1">
    <source>
        <dbReference type="ARBA" id="ARBA00004123"/>
    </source>
</evidence>
<dbReference type="GO" id="GO:0003700">
    <property type="term" value="F:DNA-binding transcription factor activity"/>
    <property type="evidence" value="ECO:0007669"/>
    <property type="project" value="InterPro"/>
</dbReference>
<proteinExistence type="predicted"/>
<dbReference type="SMART" id="SM00774">
    <property type="entry name" value="WRKY"/>
    <property type="match status" value="2"/>
</dbReference>
<sequence length="1188" mass="130583">MIISLIKQCNTLSSLKAVHAAVLRTHDLHLNLFLCTNLIAHYASLGSPSHAYILFSAVSSASDVFLWNVMIRGFVDNGLYNKAIALYSKMWDVGVRPDHFTFPFVIKACGFARNWRLGKKVHGDVIECGYALDVFVGNSLIGLYGKFGQVETARKVFYKIPQRNVVSWSSMIGVYAQNGCFEDGWEFFLMMLNEKITPNRASVLNAMACVFQENDAGEVCGVVTDNGLDLDRSVQNAAMQMYARCGRMDIAQVFFDRISDKDLVSWSSMIEAYAQADLPLEAVELFKEMKEQGVLPDLVALLSVVGACSSLASLMEQEDDAVTESKADGGGGGGGSGGAGSGISIAERRAAKCGFNAERINTVRVSTTNPLNSPTARSPCLTIPSGISPTALLDSPVMVPNSQALPSPTTGTFPLRPPNDNSLLLKSGTREDDGYRPAYSSFENQGSTVDYQALVLEQQPMEFQFPMEFSKEANATDYAVDPSTDVRNINSGVIMNANSADLQMSHSSAASDQSSLPKEAVHGEDMGTHQFSEGEHKGSYSSAGMVRTSEHGYNWRKYGQKQVKGSEYPRSYYKCTHPNCQVKKKVERSYDGQITEIIYKGAPHNHAKPQPNRRAGASVGPSFSYDDMSEMGEGSRAAVKVEGGPVWTDIQSCKDRKVGYDGRPDGLERTSSASVVTELSDPFSTTQGKSMNIFESAETPELSSTLASHDDDDRATQGSISLGDDADDEESDSKRRQVNFCLSQRKKESCMIETNFASRDVRKPRVVVQIESEIDILDDGYRWRKYGQKVVKGNPNPRSYYKCTSAGCSVRKHVERASHDLKFVITAYEGKHNHEVPAARNSNHMNSSSGNGLPSTANAQPALALPRNTNIPKPETQVQDLAPHFDRKPEFHDKYMRTSFLGNFSNDMKFGAPSLYQMKYPPPQNTMLYASFGMHANHNVAHQAGSVVPDFPISLPMSLPPSGNLPLASYDFNNGKSVCPEQPYFSRQQLQEIDVRFLQPKQEHKDDNPYDARFPTMDQSSAALSSPSLFYHRVMGAEADFGFPLASFWLRDSDFRHRNQGDFRFPAPETKTGKGASTDAGAWLVSVLDRLRHLGAGAGVAVHNLLLLERDLRMPSFVVNLDRLHVRRRNLTVRALHLRVSSLVLSGPVSYPGLPAAAVGGRSIDLGGDLLGRVLLGLRFACHLRRSL</sequence>
<keyword evidence="2" id="KW-0677">Repeat</keyword>
<dbReference type="Gene3D" id="2.20.25.80">
    <property type="entry name" value="WRKY domain"/>
    <property type="match status" value="2"/>
</dbReference>
<gene>
    <name evidence="10" type="ORF">DVH24_030302</name>
</gene>
<protein>
    <recommendedName>
        <fullName evidence="9">WRKY domain-containing protein</fullName>
    </recommendedName>
</protein>
<feature type="repeat" description="PPR" evidence="7">
    <location>
        <begin position="63"/>
        <end position="97"/>
    </location>
</feature>
<feature type="region of interest" description="Disordered" evidence="8">
    <location>
        <begin position="319"/>
        <end position="341"/>
    </location>
</feature>
<feature type="compositionally biased region" description="Basic and acidic residues" evidence="8">
    <location>
        <begin position="658"/>
        <end position="668"/>
    </location>
</feature>
<dbReference type="SUPFAM" id="SSF118290">
    <property type="entry name" value="WRKY DNA-binding domain"/>
    <property type="match status" value="2"/>
</dbReference>
<evidence type="ECO:0000256" key="8">
    <source>
        <dbReference type="SAM" id="MobiDB-lite"/>
    </source>
</evidence>
<dbReference type="AlphaFoldDB" id="A0A498K9W8"/>
<feature type="compositionally biased region" description="Gly residues" evidence="8">
    <location>
        <begin position="328"/>
        <end position="341"/>
    </location>
</feature>
<dbReference type="PROSITE" id="PS51375">
    <property type="entry name" value="PPR"/>
    <property type="match status" value="3"/>
</dbReference>
<dbReference type="GO" id="GO:0005634">
    <property type="term" value="C:nucleus"/>
    <property type="evidence" value="ECO:0007669"/>
    <property type="project" value="UniProtKB-SubCell"/>
</dbReference>
<dbReference type="FunFam" id="1.25.40.10:FF:000343">
    <property type="entry name" value="Pentatricopeptide repeat-containing protein At3g58590"/>
    <property type="match status" value="1"/>
</dbReference>
<dbReference type="Gene3D" id="1.25.40.10">
    <property type="entry name" value="Tetratricopeptide repeat domain"/>
    <property type="match status" value="3"/>
</dbReference>
<keyword evidence="6" id="KW-0539">Nucleus</keyword>
<reference evidence="10 11" key="1">
    <citation type="submission" date="2018-10" db="EMBL/GenBank/DDBJ databases">
        <title>A high-quality apple genome assembly.</title>
        <authorList>
            <person name="Hu J."/>
        </authorList>
    </citation>
    <scope>NUCLEOTIDE SEQUENCE [LARGE SCALE GENOMIC DNA]</scope>
    <source>
        <strain evidence="11">cv. HFTH1</strain>
        <tissue evidence="10">Young leaf</tissue>
    </source>
</reference>
<dbReference type="Proteomes" id="UP000290289">
    <property type="component" value="Chromosome 4"/>
</dbReference>
<evidence type="ECO:0000259" key="9">
    <source>
        <dbReference type="PROSITE" id="PS50811"/>
    </source>
</evidence>
<dbReference type="PANTHER" id="PTHR24015">
    <property type="entry name" value="OS07G0578800 PROTEIN-RELATED"/>
    <property type="match status" value="1"/>
</dbReference>
<evidence type="ECO:0000256" key="5">
    <source>
        <dbReference type="ARBA" id="ARBA00023163"/>
    </source>
</evidence>
<dbReference type="GO" id="GO:0003723">
    <property type="term" value="F:RNA binding"/>
    <property type="evidence" value="ECO:0007669"/>
    <property type="project" value="InterPro"/>
</dbReference>
<dbReference type="GO" id="GO:0043565">
    <property type="term" value="F:sequence-specific DNA binding"/>
    <property type="evidence" value="ECO:0007669"/>
    <property type="project" value="InterPro"/>
</dbReference>
<dbReference type="InterPro" id="IPR002885">
    <property type="entry name" value="PPR_rpt"/>
</dbReference>
<dbReference type="EMBL" id="RDQH01000330">
    <property type="protein sequence ID" value="RXI02373.1"/>
    <property type="molecule type" value="Genomic_DNA"/>
</dbReference>
<dbReference type="InterPro" id="IPR036576">
    <property type="entry name" value="WRKY_dom_sf"/>
</dbReference>
<dbReference type="PANTHER" id="PTHR24015:SF548">
    <property type="entry name" value="OS08G0340900 PROTEIN"/>
    <property type="match status" value="1"/>
</dbReference>
<keyword evidence="3" id="KW-0805">Transcription regulation</keyword>
<evidence type="ECO:0000256" key="3">
    <source>
        <dbReference type="ARBA" id="ARBA00023015"/>
    </source>
</evidence>
<feature type="region of interest" description="Disordered" evidence="8">
    <location>
        <begin position="658"/>
        <end position="735"/>
    </location>
</feature>
<dbReference type="FunFam" id="2.20.25.80:FF:000001">
    <property type="entry name" value="WRKY transcription factor 33"/>
    <property type="match status" value="1"/>
</dbReference>
<keyword evidence="4" id="KW-0238">DNA-binding</keyword>
<evidence type="ECO:0000256" key="6">
    <source>
        <dbReference type="ARBA" id="ARBA00023242"/>
    </source>
</evidence>
<feature type="compositionally biased region" description="Polar residues" evidence="8">
    <location>
        <begin position="669"/>
        <end position="690"/>
    </location>
</feature>
<feature type="domain" description="WRKY" evidence="9">
    <location>
        <begin position="544"/>
        <end position="609"/>
    </location>
</feature>
<dbReference type="Pfam" id="PF01535">
    <property type="entry name" value="PPR"/>
    <property type="match status" value="3"/>
</dbReference>
<feature type="repeat" description="PPR" evidence="7">
    <location>
        <begin position="164"/>
        <end position="198"/>
    </location>
</feature>
<dbReference type="Pfam" id="PF13041">
    <property type="entry name" value="PPR_2"/>
    <property type="match status" value="1"/>
</dbReference>
<evidence type="ECO:0000256" key="2">
    <source>
        <dbReference type="ARBA" id="ARBA00022737"/>
    </source>
</evidence>
<comment type="subcellular location">
    <subcellularLocation>
        <location evidence="1">Nucleus</location>
    </subcellularLocation>
</comment>
<comment type="caution">
    <text evidence="10">The sequence shown here is derived from an EMBL/GenBank/DDBJ whole genome shotgun (WGS) entry which is preliminary data.</text>
</comment>
<feature type="domain" description="WRKY" evidence="9">
    <location>
        <begin position="772"/>
        <end position="837"/>
    </location>
</feature>
<evidence type="ECO:0000313" key="11">
    <source>
        <dbReference type="Proteomes" id="UP000290289"/>
    </source>
</evidence>
<evidence type="ECO:0000313" key="10">
    <source>
        <dbReference type="EMBL" id="RXI02373.1"/>
    </source>
</evidence>
<keyword evidence="11" id="KW-1185">Reference proteome</keyword>
<dbReference type="NCBIfam" id="TIGR00756">
    <property type="entry name" value="PPR"/>
    <property type="match status" value="3"/>
</dbReference>
<evidence type="ECO:0000256" key="7">
    <source>
        <dbReference type="PROSITE-ProRule" id="PRU00708"/>
    </source>
</evidence>
<evidence type="ECO:0000256" key="4">
    <source>
        <dbReference type="ARBA" id="ARBA00023125"/>
    </source>
</evidence>